<keyword evidence="3" id="KW-1185">Reference proteome</keyword>
<dbReference type="InterPro" id="IPR008906">
    <property type="entry name" value="HATC_C_dom"/>
</dbReference>
<reference evidence="2 3" key="1">
    <citation type="submission" date="2019-08" db="EMBL/GenBank/DDBJ databases">
        <title>Whole genome of Aphis craccivora.</title>
        <authorList>
            <person name="Voronova N.V."/>
            <person name="Shulinski R.S."/>
            <person name="Bandarenka Y.V."/>
            <person name="Zhorov D.G."/>
            <person name="Warner D."/>
        </authorList>
    </citation>
    <scope>NUCLEOTIDE SEQUENCE [LARGE SCALE GENOMIC DNA]</scope>
    <source>
        <strain evidence="2">180601</strain>
        <tissue evidence="2">Whole Body</tissue>
    </source>
</reference>
<comment type="caution">
    <text evidence="2">The sequence shown here is derived from an EMBL/GenBank/DDBJ whole genome shotgun (WGS) entry which is preliminary data.</text>
</comment>
<dbReference type="OrthoDB" id="8124016at2759"/>
<sequence>MNLPKNIHNNYSEKVCDKDNMSDVGENTQTDDADSNDRIVFNNENINLGSLLDLLKLCHISGLKEVFPTLYTALHIATTLPVTSASPERTFSKLKIIKNRLRSTYLQGRLENLMLISCENLSINNSDVIDKFASLSSVLSSKLL</sequence>
<evidence type="ECO:0000313" key="3">
    <source>
        <dbReference type="Proteomes" id="UP000478052"/>
    </source>
</evidence>
<evidence type="ECO:0000313" key="2">
    <source>
        <dbReference type="EMBL" id="KAF0686397.1"/>
    </source>
</evidence>
<organism evidence="2 3">
    <name type="scientific">Aphis craccivora</name>
    <name type="common">Cowpea aphid</name>
    <dbReference type="NCBI Taxonomy" id="307492"/>
    <lineage>
        <taxon>Eukaryota</taxon>
        <taxon>Metazoa</taxon>
        <taxon>Ecdysozoa</taxon>
        <taxon>Arthropoda</taxon>
        <taxon>Hexapoda</taxon>
        <taxon>Insecta</taxon>
        <taxon>Pterygota</taxon>
        <taxon>Neoptera</taxon>
        <taxon>Paraneoptera</taxon>
        <taxon>Hemiptera</taxon>
        <taxon>Sternorrhyncha</taxon>
        <taxon>Aphidomorpha</taxon>
        <taxon>Aphidoidea</taxon>
        <taxon>Aphididae</taxon>
        <taxon>Aphidini</taxon>
        <taxon>Aphis</taxon>
        <taxon>Aphis</taxon>
    </lineage>
</organism>
<protein>
    <submittedName>
        <fullName evidence="2">Zinc finger MYM-type protein 1-like</fullName>
    </submittedName>
</protein>
<name>A0A6G0VI83_APHCR</name>
<dbReference type="PANTHER" id="PTHR45749:SF35">
    <property type="entry name" value="AC-LIKE TRANSPOSASE-RELATED"/>
    <property type="match status" value="1"/>
</dbReference>
<dbReference type="EMBL" id="VUJU01016918">
    <property type="protein sequence ID" value="KAF0686397.1"/>
    <property type="molecule type" value="Genomic_DNA"/>
</dbReference>
<feature type="domain" description="HAT C-terminal dimerisation" evidence="1">
    <location>
        <begin position="62"/>
        <end position="116"/>
    </location>
</feature>
<gene>
    <name evidence="2" type="ORF">FWK35_00038010</name>
</gene>
<dbReference type="GO" id="GO:0046983">
    <property type="term" value="F:protein dimerization activity"/>
    <property type="evidence" value="ECO:0007669"/>
    <property type="project" value="InterPro"/>
</dbReference>
<evidence type="ECO:0000259" key="1">
    <source>
        <dbReference type="Pfam" id="PF05699"/>
    </source>
</evidence>
<dbReference type="Proteomes" id="UP000478052">
    <property type="component" value="Unassembled WGS sequence"/>
</dbReference>
<proteinExistence type="predicted"/>
<dbReference type="AlphaFoldDB" id="A0A6G0VI83"/>
<dbReference type="PANTHER" id="PTHR45749">
    <property type="match status" value="1"/>
</dbReference>
<dbReference type="Pfam" id="PF05699">
    <property type="entry name" value="Dimer_Tnp_hAT"/>
    <property type="match status" value="1"/>
</dbReference>
<accession>A0A6G0VI83</accession>